<comment type="caution">
    <text evidence="4">The sequence shown here is derived from an EMBL/GenBank/DDBJ whole genome shotgun (WGS) entry which is preliminary data.</text>
</comment>
<protein>
    <submittedName>
        <fullName evidence="4">Isochorismatase family protein</fullName>
    </submittedName>
</protein>
<dbReference type="Pfam" id="PF00857">
    <property type="entry name" value="Isochorismatase"/>
    <property type="match status" value="1"/>
</dbReference>
<dbReference type="InterPro" id="IPR000868">
    <property type="entry name" value="Isochorismatase-like_dom"/>
</dbReference>
<dbReference type="SUPFAM" id="SSF52499">
    <property type="entry name" value="Isochorismatase-like hydrolases"/>
    <property type="match status" value="1"/>
</dbReference>
<accession>A0A4Y9S905</accession>
<dbReference type="Gene3D" id="3.40.50.850">
    <property type="entry name" value="Isochorismatase-like"/>
    <property type="match status" value="1"/>
</dbReference>
<evidence type="ECO:0000256" key="1">
    <source>
        <dbReference type="ARBA" id="ARBA00022801"/>
    </source>
</evidence>
<keyword evidence="5" id="KW-1185">Reference proteome</keyword>
<dbReference type="OrthoDB" id="9781985at2"/>
<dbReference type="PANTHER" id="PTHR43540">
    <property type="entry name" value="PEROXYUREIDOACRYLATE/UREIDOACRYLATE AMIDOHYDROLASE-RELATED"/>
    <property type="match status" value="1"/>
</dbReference>
<evidence type="ECO:0000313" key="5">
    <source>
        <dbReference type="Proteomes" id="UP000298438"/>
    </source>
</evidence>
<name>A0A4Y9S905_9BURK</name>
<dbReference type="CDD" id="cd00431">
    <property type="entry name" value="cysteine_hydrolases"/>
    <property type="match status" value="1"/>
</dbReference>
<dbReference type="Proteomes" id="UP000298438">
    <property type="component" value="Unassembled WGS sequence"/>
</dbReference>
<reference evidence="4 5" key="1">
    <citation type="submission" date="2019-03" db="EMBL/GenBank/DDBJ databases">
        <title>Draft Genome Sequence of Massilia arenosa sp. nov., a Novel Massilia Species Isolated from a Sandy-loam Maize Soil.</title>
        <authorList>
            <person name="Raths R."/>
            <person name="Peta V."/>
            <person name="Bucking H."/>
        </authorList>
    </citation>
    <scope>NUCLEOTIDE SEQUENCE [LARGE SCALE GENOMIC DNA]</scope>
    <source>
        <strain evidence="4 5">MC02</strain>
    </source>
</reference>
<dbReference type="InterPro" id="IPR036380">
    <property type="entry name" value="Isochorismatase-like_sf"/>
</dbReference>
<evidence type="ECO:0000313" key="4">
    <source>
        <dbReference type="EMBL" id="TFW16576.1"/>
    </source>
</evidence>
<feature type="domain" description="Isochorismatase-like" evidence="3">
    <location>
        <begin position="12"/>
        <end position="185"/>
    </location>
</feature>
<dbReference type="InterPro" id="IPR050272">
    <property type="entry name" value="Isochorismatase-like_hydrls"/>
</dbReference>
<dbReference type="AlphaFoldDB" id="A0A4Y9S905"/>
<organism evidence="4 5">
    <name type="scientific">Zemynaea arenosa</name>
    <dbReference type="NCBI Taxonomy" id="2561931"/>
    <lineage>
        <taxon>Bacteria</taxon>
        <taxon>Pseudomonadati</taxon>
        <taxon>Pseudomonadota</taxon>
        <taxon>Betaproteobacteria</taxon>
        <taxon>Burkholderiales</taxon>
        <taxon>Oxalobacteraceae</taxon>
        <taxon>Telluria group</taxon>
        <taxon>Zemynaea</taxon>
    </lineage>
</organism>
<keyword evidence="1" id="KW-0378">Hydrolase</keyword>
<dbReference type="PANTHER" id="PTHR43540:SF7">
    <property type="entry name" value="ISOCHORISMATASE FAMILY PROTEIN YECD"/>
    <property type="match status" value="1"/>
</dbReference>
<evidence type="ECO:0000256" key="2">
    <source>
        <dbReference type="SAM" id="MobiDB-lite"/>
    </source>
</evidence>
<evidence type="ECO:0000259" key="3">
    <source>
        <dbReference type="Pfam" id="PF00857"/>
    </source>
</evidence>
<dbReference type="GO" id="GO:0016787">
    <property type="term" value="F:hydrolase activity"/>
    <property type="evidence" value="ECO:0007669"/>
    <property type="project" value="UniProtKB-KW"/>
</dbReference>
<dbReference type="EMBL" id="SPVF01000208">
    <property type="protein sequence ID" value="TFW16576.1"/>
    <property type="molecule type" value="Genomic_DNA"/>
</dbReference>
<gene>
    <name evidence="4" type="ORF">E4L96_16155</name>
</gene>
<feature type="region of interest" description="Disordered" evidence="2">
    <location>
        <begin position="72"/>
        <end position="93"/>
    </location>
</feature>
<proteinExistence type="predicted"/>
<sequence>MEQTMHIDPKTTAVVHIDLQRSNVARQLAPHSAQQVLDNCGKLADAFRHHGATIFHVHVLVHEIVPREADKSLRAPDAPPPPPDASELVEQTGPKHSDIVITKRQWGAFYGTDLELHLRRRNIKTLLMTGIATNFGVESTARIAYDQGYSLLFAEDAMTSFSAEVHDFAVRQIFPFMGHVRSTQEILAALGS</sequence>